<keyword evidence="1" id="KW-1133">Transmembrane helix</keyword>
<name>A0A1J1HVB9_9DIPT</name>
<reference evidence="2 3" key="1">
    <citation type="submission" date="2015-04" db="EMBL/GenBank/DDBJ databases">
        <authorList>
            <person name="Syromyatnikov M.Y."/>
            <person name="Popov V.N."/>
        </authorList>
    </citation>
    <scope>NUCLEOTIDE SEQUENCE [LARGE SCALE GENOMIC DNA]</scope>
</reference>
<keyword evidence="3" id="KW-1185">Reference proteome</keyword>
<feature type="transmembrane region" description="Helical" evidence="1">
    <location>
        <begin position="45"/>
        <end position="68"/>
    </location>
</feature>
<keyword evidence="1" id="KW-0472">Membrane</keyword>
<evidence type="ECO:0000313" key="3">
    <source>
        <dbReference type="Proteomes" id="UP000183832"/>
    </source>
</evidence>
<accession>A0A1J1HVB9</accession>
<sequence length="77" mass="8897">MKSTADWRSMNELVSRQNDNSSLRFWISLSLISKPYKTSFKTFHLCYLSCSIFSPTVSSVMVSIFASAQKLFEFKEL</sequence>
<dbReference type="Proteomes" id="UP000183832">
    <property type="component" value="Unassembled WGS sequence"/>
</dbReference>
<organism evidence="2 3">
    <name type="scientific">Clunio marinus</name>
    <dbReference type="NCBI Taxonomy" id="568069"/>
    <lineage>
        <taxon>Eukaryota</taxon>
        <taxon>Metazoa</taxon>
        <taxon>Ecdysozoa</taxon>
        <taxon>Arthropoda</taxon>
        <taxon>Hexapoda</taxon>
        <taxon>Insecta</taxon>
        <taxon>Pterygota</taxon>
        <taxon>Neoptera</taxon>
        <taxon>Endopterygota</taxon>
        <taxon>Diptera</taxon>
        <taxon>Nematocera</taxon>
        <taxon>Chironomoidea</taxon>
        <taxon>Chironomidae</taxon>
        <taxon>Clunio</taxon>
    </lineage>
</organism>
<evidence type="ECO:0000313" key="2">
    <source>
        <dbReference type="EMBL" id="CRK92024.1"/>
    </source>
</evidence>
<evidence type="ECO:0000256" key="1">
    <source>
        <dbReference type="SAM" id="Phobius"/>
    </source>
</evidence>
<protein>
    <submittedName>
        <fullName evidence="2">CLUMA_CG005604, isoform A</fullName>
    </submittedName>
</protein>
<proteinExistence type="predicted"/>
<dbReference type="AlphaFoldDB" id="A0A1J1HVB9"/>
<dbReference type="EMBL" id="CVRI01000022">
    <property type="protein sequence ID" value="CRK92024.1"/>
    <property type="molecule type" value="Genomic_DNA"/>
</dbReference>
<gene>
    <name evidence="2" type="ORF">CLUMA_CG005604</name>
</gene>
<keyword evidence="1" id="KW-0812">Transmembrane</keyword>